<evidence type="ECO:0000313" key="1">
    <source>
        <dbReference type="EMBL" id="HHY27928.1"/>
    </source>
</evidence>
<dbReference type="AlphaFoldDB" id="A0A7C6Z5R9"/>
<dbReference type="Proteomes" id="UP000553059">
    <property type="component" value="Unassembled WGS sequence"/>
</dbReference>
<sequence>MNKPLNEQQLKAICDALADTNRGLTRTELSRLLEQCQIPLVDDSGSSNYLGYTVGLN</sequence>
<evidence type="ECO:0000313" key="2">
    <source>
        <dbReference type="Proteomes" id="UP000553059"/>
    </source>
</evidence>
<gene>
    <name evidence="1" type="ORF">GX523_14520</name>
</gene>
<name>A0A7C6Z5R9_9FIRM</name>
<dbReference type="EMBL" id="DUTF01000320">
    <property type="protein sequence ID" value="HHY27928.1"/>
    <property type="molecule type" value="Genomic_DNA"/>
</dbReference>
<reference evidence="1 2" key="1">
    <citation type="journal article" date="2020" name="Biotechnol. Biofuels">
        <title>New insights from the biogas microbiome by comprehensive genome-resolved metagenomics of nearly 1600 species originating from multiple anaerobic digesters.</title>
        <authorList>
            <person name="Campanaro S."/>
            <person name="Treu L."/>
            <person name="Rodriguez-R L.M."/>
            <person name="Kovalovszki A."/>
            <person name="Ziels R.M."/>
            <person name="Maus I."/>
            <person name="Zhu X."/>
            <person name="Kougias P.G."/>
            <person name="Basile A."/>
            <person name="Luo G."/>
            <person name="Schluter A."/>
            <person name="Konstantinidis K.T."/>
            <person name="Angelidaki I."/>
        </authorList>
    </citation>
    <scope>NUCLEOTIDE SEQUENCE [LARGE SCALE GENOMIC DNA]</scope>
    <source>
        <strain evidence="1">AS05jafATM_4</strain>
    </source>
</reference>
<comment type="caution">
    <text evidence="1">The sequence shown here is derived from an EMBL/GenBank/DDBJ whole genome shotgun (WGS) entry which is preliminary data.</text>
</comment>
<accession>A0A7C6Z5R9</accession>
<protein>
    <submittedName>
        <fullName evidence="1">Uncharacterized protein</fullName>
    </submittedName>
</protein>
<proteinExistence type="predicted"/>
<organism evidence="1 2">
    <name type="scientific">Desulfitobacterium dehalogenans</name>
    <dbReference type="NCBI Taxonomy" id="36854"/>
    <lineage>
        <taxon>Bacteria</taxon>
        <taxon>Bacillati</taxon>
        <taxon>Bacillota</taxon>
        <taxon>Clostridia</taxon>
        <taxon>Eubacteriales</taxon>
        <taxon>Desulfitobacteriaceae</taxon>
        <taxon>Desulfitobacterium</taxon>
    </lineage>
</organism>